<feature type="domain" description="IclR-ED" evidence="5">
    <location>
        <begin position="68"/>
        <end position="251"/>
    </location>
</feature>
<dbReference type="PROSITE" id="PS51078">
    <property type="entry name" value="ICLR_ED"/>
    <property type="match status" value="1"/>
</dbReference>
<dbReference type="OrthoDB" id="13103at2"/>
<evidence type="ECO:0000313" key="7">
    <source>
        <dbReference type="Proteomes" id="UP000289465"/>
    </source>
</evidence>
<dbReference type="InterPro" id="IPR014757">
    <property type="entry name" value="Tscrpt_reg_IclR_C"/>
</dbReference>
<dbReference type="SUPFAM" id="SSF55781">
    <property type="entry name" value="GAF domain-like"/>
    <property type="match status" value="1"/>
</dbReference>
<evidence type="ECO:0000256" key="3">
    <source>
        <dbReference type="ARBA" id="ARBA00023163"/>
    </source>
</evidence>
<evidence type="ECO:0000256" key="1">
    <source>
        <dbReference type="ARBA" id="ARBA00023015"/>
    </source>
</evidence>
<dbReference type="Gene3D" id="3.30.450.40">
    <property type="match status" value="1"/>
</dbReference>
<organism evidence="6 7">
    <name type="scientific">Achromobacter veterisilvae</name>
    <dbReference type="NCBI Taxonomy" id="2069367"/>
    <lineage>
        <taxon>Bacteria</taxon>
        <taxon>Pseudomonadati</taxon>
        <taxon>Pseudomonadota</taxon>
        <taxon>Betaproteobacteria</taxon>
        <taxon>Burkholderiales</taxon>
        <taxon>Alcaligenaceae</taxon>
        <taxon>Achromobacter</taxon>
    </lineage>
</organism>
<evidence type="ECO:0000259" key="5">
    <source>
        <dbReference type="PROSITE" id="PS51078"/>
    </source>
</evidence>
<dbReference type="SMART" id="SM00346">
    <property type="entry name" value="HTH_ICLR"/>
    <property type="match status" value="1"/>
</dbReference>
<dbReference type="Proteomes" id="UP000289465">
    <property type="component" value="Unassembled WGS sequence"/>
</dbReference>
<name>A0A446CBT9_9BURK</name>
<accession>A0A446CBT9</accession>
<keyword evidence="1" id="KW-0805">Transcription regulation</keyword>
<dbReference type="PANTHER" id="PTHR30136">
    <property type="entry name" value="HELIX-TURN-HELIX TRANSCRIPTIONAL REGULATOR, ICLR FAMILY"/>
    <property type="match status" value="1"/>
</dbReference>
<dbReference type="InterPro" id="IPR036388">
    <property type="entry name" value="WH-like_DNA-bd_sf"/>
</dbReference>
<evidence type="ECO:0000313" key="6">
    <source>
        <dbReference type="EMBL" id="SSW65321.1"/>
    </source>
</evidence>
<dbReference type="PROSITE" id="PS51077">
    <property type="entry name" value="HTH_ICLR"/>
    <property type="match status" value="1"/>
</dbReference>
<dbReference type="InterPro" id="IPR036390">
    <property type="entry name" value="WH_DNA-bd_sf"/>
</dbReference>
<proteinExistence type="predicted"/>
<dbReference type="RefSeq" id="WP_129240137.1">
    <property type="nucleotide sequence ID" value="NZ_UFQC01000006.1"/>
</dbReference>
<dbReference type="GO" id="GO:0045892">
    <property type="term" value="P:negative regulation of DNA-templated transcription"/>
    <property type="evidence" value="ECO:0007669"/>
    <property type="project" value="TreeGrafter"/>
</dbReference>
<dbReference type="InterPro" id="IPR050707">
    <property type="entry name" value="HTH_MetabolicPath_Reg"/>
</dbReference>
<dbReference type="GO" id="GO:0003677">
    <property type="term" value="F:DNA binding"/>
    <property type="evidence" value="ECO:0007669"/>
    <property type="project" value="UniProtKB-KW"/>
</dbReference>
<dbReference type="GO" id="GO:0003700">
    <property type="term" value="F:DNA-binding transcription factor activity"/>
    <property type="evidence" value="ECO:0007669"/>
    <property type="project" value="TreeGrafter"/>
</dbReference>
<keyword evidence="2" id="KW-0238">DNA-binding</keyword>
<dbReference type="SUPFAM" id="SSF46785">
    <property type="entry name" value="Winged helix' DNA-binding domain"/>
    <property type="match status" value="1"/>
</dbReference>
<sequence length="261" mass="28289">MSQDSKLPPLERYTRILELLASFPDGLALTEIARMLALPKTSAHRLLGTMQDSQLVDLAASTYVLGARVKRLAYASADTEWIGALVRPHLADLAAETDETCYLAKLHGGHRVSSVLMEAPDTPWRGFVLPGKGMAPHAAASAKAILAFQEPHVIDAALAEPLPRLTAHTCIDSDRIREEYAEVRRQGYATCIGEIDEGLAALGVPVHLQHLGVIYSLGVTGPLQRLKSKNLETLAAVMQRYAERVAHALAAGYTRRPTDQG</sequence>
<dbReference type="Pfam" id="PF09339">
    <property type="entry name" value="HTH_IclR"/>
    <property type="match status" value="1"/>
</dbReference>
<reference evidence="6 7" key="1">
    <citation type="submission" date="2018-07" db="EMBL/GenBank/DDBJ databases">
        <authorList>
            <person name="Peeters C."/>
        </authorList>
    </citation>
    <scope>NUCLEOTIDE SEQUENCE [LARGE SCALE GENOMIC DNA]</scope>
    <source>
        <strain evidence="6 7">LMG 30378</strain>
    </source>
</reference>
<dbReference type="EMBL" id="UFQC01000006">
    <property type="protein sequence ID" value="SSW65321.1"/>
    <property type="molecule type" value="Genomic_DNA"/>
</dbReference>
<dbReference type="InterPro" id="IPR029016">
    <property type="entry name" value="GAF-like_dom_sf"/>
</dbReference>
<dbReference type="Gene3D" id="1.10.10.10">
    <property type="entry name" value="Winged helix-like DNA-binding domain superfamily/Winged helix DNA-binding domain"/>
    <property type="match status" value="1"/>
</dbReference>
<dbReference type="Pfam" id="PF01614">
    <property type="entry name" value="IclR_C"/>
    <property type="match status" value="1"/>
</dbReference>
<evidence type="ECO:0000259" key="4">
    <source>
        <dbReference type="PROSITE" id="PS51077"/>
    </source>
</evidence>
<dbReference type="AlphaFoldDB" id="A0A446CBT9"/>
<keyword evidence="3" id="KW-0804">Transcription</keyword>
<evidence type="ECO:0000256" key="2">
    <source>
        <dbReference type="ARBA" id="ARBA00023125"/>
    </source>
</evidence>
<gene>
    <name evidence="6" type="primary">iclR_5</name>
    <name evidence="6" type="ORF">AVE30378_01482</name>
</gene>
<dbReference type="PANTHER" id="PTHR30136:SF24">
    <property type="entry name" value="HTH-TYPE TRANSCRIPTIONAL REPRESSOR ALLR"/>
    <property type="match status" value="1"/>
</dbReference>
<protein>
    <submittedName>
        <fullName evidence="6">Transcriptional repressor IclR</fullName>
    </submittedName>
</protein>
<feature type="domain" description="HTH iclR-type" evidence="4">
    <location>
        <begin position="7"/>
        <end position="67"/>
    </location>
</feature>
<dbReference type="InterPro" id="IPR005471">
    <property type="entry name" value="Tscrpt_reg_IclR_N"/>
</dbReference>